<dbReference type="Gene3D" id="3.40.640.10">
    <property type="entry name" value="Type I PLP-dependent aspartate aminotransferase-like (Major domain)"/>
    <property type="match status" value="1"/>
</dbReference>
<dbReference type="FunFam" id="3.40.640.10:FF:000046">
    <property type="entry name" value="Cystathionine gamma-lyase"/>
    <property type="match status" value="1"/>
</dbReference>
<sequence>MSHHPGKYEGLTTFLTHYEEGHNAENAHIMPIYQNSVFAFDDTDSGAAIAGGQKPGYYYTRLNNPNHQQLARKLAALEAWDILKQNPDVLPEDVVGGLVFASGMAAVTAAILSCVEAGQTVLTQAALYDGTYLFFKNLAPNFGINVVWVTDNTYQAWEQAFQANPGAKLAYIETPVNPSLRLTDIRMVVDLAHSCGARVAVDNTFATPFCQRPLTLGADIVVHSTTKYLSGHGQVLGGAAITTDLELLKGPLYQIYKIMGATPSPIDTWMANIGLKTFELRMERHCQNALRVARRLEE</sequence>
<reference evidence="9 10" key="1">
    <citation type="journal article" date="2015" name="MBio">
        <title>Genome-Resolved Metagenomic Analysis Reveals Roles for Candidate Phyla and Other Microbial Community Members in Biogeochemical Transformations in Oil Reservoirs.</title>
        <authorList>
            <person name="Hu P."/>
            <person name="Tom L."/>
            <person name="Singh A."/>
            <person name="Thomas B.C."/>
            <person name="Baker B.J."/>
            <person name="Piceno Y.M."/>
            <person name="Andersen G.L."/>
            <person name="Banfield J.F."/>
        </authorList>
    </citation>
    <scope>NUCLEOTIDE SEQUENCE [LARGE SCALE GENOMIC DNA]</scope>
    <source>
        <strain evidence="9">46_16</strain>
    </source>
</reference>
<dbReference type="PANTHER" id="PTHR11808:SF80">
    <property type="entry name" value="CYSTATHIONINE GAMMA-LYASE"/>
    <property type="match status" value="1"/>
</dbReference>
<dbReference type="Pfam" id="PF01053">
    <property type="entry name" value="Cys_Met_Meta_PP"/>
    <property type="match status" value="1"/>
</dbReference>
<evidence type="ECO:0000313" key="10">
    <source>
        <dbReference type="Proteomes" id="UP000064249"/>
    </source>
</evidence>
<dbReference type="InterPro" id="IPR054542">
    <property type="entry name" value="Cys_met_metab_PP"/>
</dbReference>
<dbReference type="InterPro" id="IPR000277">
    <property type="entry name" value="Cys/Met-Metab_PyrdxlP-dep_enz"/>
</dbReference>
<dbReference type="GO" id="GO:0047982">
    <property type="term" value="F:homocysteine desulfhydrase activity"/>
    <property type="evidence" value="ECO:0007669"/>
    <property type="project" value="UniProtKB-EC"/>
</dbReference>
<comment type="similarity">
    <text evidence="2 8">Belongs to the trans-sulfuration enzymes family.</text>
</comment>
<dbReference type="GO" id="GO:0005737">
    <property type="term" value="C:cytoplasm"/>
    <property type="evidence" value="ECO:0007669"/>
    <property type="project" value="TreeGrafter"/>
</dbReference>
<dbReference type="AlphaFoldDB" id="A0A117LGD4"/>
<proteinExistence type="inferred from homology"/>
<evidence type="ECO:0000256" key="4">
    <source>
        <dbReference type="ARBA" id="ARBA00047175"/>
    </source>
</evidence>
<evidence type="ECO:0000256" key="3">
    <source>
        <dbReference type="ARBA" id="ARBA00022898"/>
    </source>
</evidence>
<keyword evidence="9" id="KW-0456">Lyase</keyword>
<feature type="non-terminal residue" evidence="9">
    <location>
        <position position="298"/>
    </location>
</feature>
<comment type="caution">
    <text evidence="9">The sequence shown here is derived from an EMBL/GenBank/DDBJ whole genome shotgun (WGS) entry which is preliminary data.</text>
</comment>
<dbReference type="GO" id="GO:0018826">
    <property type="term" value="F:methionine gamma-lyase activity"/>
    <property type="evidence" value="ECO:0007669"/>
    <property type="project" value="UniProtKB-EC"/>
</dbReference>
<dbReference type="GO" id="GO:0019346">
    <property type="term" value="P:transsulfuration"/>
    <property type="evidence" value="ECO:0007669"/>
    <property type="project" value="InterPro"/>
</dbReference>
<organism evidence="9 10">
    <name type="scientific">Anaerolinea thermophila</name>
    <dbReference type="NCBI Taxonomy" id="167964"/>
    <lineage>
        <taxon>Bacteria</taxon>
        <taxon>Bacillati</taxon>
        <taxon>Chloroflexota</taxon>
        <taxon>Anaerolineae</taxon>
        <taxon>Anaerolineales</taxon>
        <taxon>Anaerolineaceae</taxon>
        <taxon>Anaerolinea</taxon>
    </lineage>
</organism>
<evidence type="ECO:0000313" key="9">
    <source>
        <dbReference type="EMBL" id="KUK45713.1"/>
    </source>
</evidence>
<name>A0A117LGD4_9CHLR</name>
<gene>
    <name evidence="9" type="ORF">XD73_1412</name>
</gene>
<dbReference type="InterPro" id="IPR015421">
    <property type="entry name" value="PyrdxlP-dep_Trfase_major"/>
</dbReference>
<evidence type="ECO:0000256" key="7">
    <source>
        <dbReference type="ARBA" id="ARBA00052699"/>
    </source>
</evidence>
<dbReference type="EMBL" id="LGFU01000179">
    <property type="protein sequence ID" value="KUK45713.1"/>
    <property type="molecule type" value="Genomic_DNA"/>
</dbReference>
<comment type="catalytic activity">
    <reaction evidence="6">
        <text>L-homocysteine + H2O = 2-oxobutanoate + hydrogen sulfide + NH4(+) + H(+)</text>
        <dbReference type="Rhea" id="RHEA:14501"/>
        <dbReference type="ChEBI" id="CHEBI:15377"/>
        <dbReference type="ChEBI" id="CHEBI:15378"/>
        <dbReference type="ChEBI" id="CHEBI:16763"/>
        <dbReference type="ChEBI" id="CHEBI:28938"/>
        <dbReference type="ChEBI" id="CHEBI:29919"/>
        <dbReference type="ChEBI" id="CHEBI:58199"/>
        <dbReference type="EC" id="4.4.1.2"/>
    </reaction>
    <physiologicalReaction direction="left-to-right" evidence="6">
        <dbReference type="Rhea" id="RHEA:14502"/>
    </physiologicalReaction>
</comment>
<accession>A0A117LGD4</accession>
<dbReference type="PANTHER" id="PTHR11808">
    <property type="entry name" value="TRANS-SULFURATION ENZYME FAMILY MEMBER"/>
    <property type="match status" value="1"/>
</dbReference>
<dbReference type="Proteomes" id="UP000064249">
    <property type="component" value="Unassembled WGS sequence"/>
</dbReference>
<keyword evidence="3 8" id="KW-0663">Pyridoxal phosphate</keyword>
<evidence type="ECO:0000256" key="6">
    <source>
        <dbReference type="ARBA" id="ARBA00048780"/>
    </source>
</evidence>
<evidence type="ECO:0000256" key="8">
    <source>
        <dbReference type="RuleBase" id="RU362118"/>
    </source>
</evidence>
<dbReference type="EC" id="4.4.1.2" evidence="4"/>
<comment type="catalytic activity">
    <reaction evidence="7">
        <text>L-methionine + H2O = methanethiol + 2-oxobutanoate + NH4(+)</text>
        <dbReference type="Rhea" id="RHEA:23800"/>
        <dbReference type="ChEBI" id="CHEBI:15377"/>
        <dbReference type="ChEBI" id="CHEBI:16007"/>
        <dbReference type="ChEBI" id="CHEBI:16763"/>
        <dbReference type="ChEBI" id="CHEBI:28938"/>
        <dbReference type="ChEBI" id="CHEBI:57844"/>
        <dbReference type="EC" id="4.4.1.11"/>
    </reaction>
    <physiologicalReaction direction="left-to-right" evidence="7">
        <dbReference type="Rhea" id="RHEA:23801"/>
    </physiologicalReaction>
</comment>
<dbReference type="GO" id="GO:0030170">
    <property type="term" value="F:pyridoxal phosphate binding"/>
    <property type="evidence" value="ECO:0007669"/>
    <property type="project" value="InterPro"/>
</dbReference>
<comment type="cofactor">
    <cofactor evidence="1 8">
        <name>pyridoxal 5'-phosphate</name>
        <dbReference type="ChEBI" id="CHEBI:597326"/>
    </cofactor>
</comment>
<dbReference type="SUPFAM" id="SSF53383">
    <property type="entry name" value="PLP-dependent transferases"/>
    <property type="match status" value="1"/>
</dbReference>
<protein>
    <recommendedName>
        <fullName evidence="4">homocysteine desulfhydrase</fullName>
        <ecNumber evidence="4">4.4.1.2</ecNumber>
    </recommendedName>
    <alternativeName>
        <fullName evidence="5">Homocysteine desulfhydrase</fullName>
    </alternativeName>
</protein>
<evidence type="ECO:0000256" key="5">
    <source>
        <dbReference type="ARBA" id="ARBA00047199"/>
    </source>
</evidence>
<evidence type="ECO:0000256" key="2">
    <source>
        <dbReference type="ARBA" id="ARBA00009077"/>
    </source>
</evidence>
<dbReference type="InterPro" id="IPR015424">
    <property type="entry name" value="PyrdxlP-dep_Trfase"/>
</dbReference>
<dbReference type="PROSITE" id="PS00868">
    <property type="entry name" value="CYS_MET_METAB_PP"/>
    <property type="match status" value="1"/>
</dbReference>
<evidence type="ECO:0000256" key="1">
    <source>
        <dbReference type="ARBA" id="ARBA00001933"/>
    </source>
</evidence>